<organism evidence="1 2">
    <name type="scientific">Xenorhabdus santafensis</name>
    <dbReference type="NCBI Taxonomy" id="2582833"/>
    <lineage>
        <taxon>Bacteria</taxon>
        <taxon>Pseudomonadati</taxon>
        <taxon>Pseudomonadota</taxon>
        <taxon>Gammaproteobacteria</taxon>
        <taxon>Enterobacterales</taxon>
        <taxon>Morganellaceae</taxon>
        <taxon>Xenorhabdus</taxon>
    </lineage>
</organism>
<keyword evidence="2" id="KW-1185">Reference proteome</keyword>
<reference evidence="2" key="1">
    <citation type="journal article" date="2024" name="Toxins">
        <title>Genome Sequence Analysis of Native Xenorhabdus Strains Isolated from Entomopathogenic Nematodes in Argentina.</title>
        <authorList>
            <person name="Palma L."/>
            <person name="Frizzo L."/>
            <person name="Kaiser S."/>
            <person name="Berry C."/>
            <person name="Caballero P."/>
            <person name="Bode H.B."/>
            <person name="Del Valle E.E."/>
        </authorList>
    </citation>
    <scope>NUCLEOTIDE SEQUENCE [LARGE SCALE GENOMIC DNA]</scope>
    <source>
        <strain evidence="2">12</strain>
    </source>
</reference>
<dbReference type="EMBL" id="VCDN01000183">
    <property type="protein sequence ID" value="MDX7989472.1"/>
    <property type="molecule type" value="Genomic_DNA"/>
</dbReference>
<protein>
    <submittedName>
        <fullName evidence="1">Uncharacterized protein</fullName>
    </submittedName>
</protein>
<gene>
    <name evidence="1" type="ORF">FE392_19665</name>
</gene>
<sequence>MKSNFDCSQLISFDWDENVPPPSMSLFENIGFEVKFNDEIQCVKLDYFKERSDEYFIDFIDKTFSGEFEDWKEYETPTKRIIDFTDAVQKFISVNKLTHVRLFISFFAEEGLSDNHYEKIKQSNLLKALFLMSKNNFDLWVDNLIIEIE</sequence>
<dbReference type="Proteomes" id="UP001271890">
    <property type="component" value="Unassembled WGS sequence"/>
</dbReference>
<name>A0ABU4SFC1_9GAMM</name>
<dbReference type="RefSeq" id="WP_319931843.1">
    <property type="nucleotide sequence ID" value="NZ_VCDN01000183.1"/>
</dbReference>
<proteinExistence type="predicted"/>
<comment type="caution">
    <text evidence="1">The sequence shown here is derived from an EMBL/GenBank/DDBJ whole genome shotgun (WGS) entry which is preliminary data.</text>
</comment>
<evidence type="ECO:0000313" key="2">
    <source>
        <dbReference type="Proteomes" id="UP001271890"/>
    </source>
</evidence>
<accession>A0ABU4SFC1</accession>
<evidence type="ECO:0000313" key="1">
    <source>
        <dbReference type="EMBL" id="MDX7989472.1"/>
    </source>
</evidence>